<dbReference type="GO" id="GO:0016887">
    <property type="term" value="F:ATP hydrolysis activity"/>
    <property type="evidence" value="ECO:0007669"/>
    <property type="project" value="InterPro"/>
</dbReference>
<dbReference type="InterPro" id="IPR027417">
    <property type="entry name" value="P-loop_NTPase"/>
</dbReference>
<dbReference type="InterPro" id="IPR003593">
    <property type="entry name" value="AAA+_ATPase"/>
</dbReference>
<accession>A0A150TWL2</accession>
<dbReference type="GO" id="GO:0005524">
    <property type="term" value="F:ATP binding"/>
    <property type="evidence" value="ECO:0007669"/>
    <property type="project" value="InterPro"/>
</dbReference>
<dbReference type="CDD" id="cd00267">
    <property type="entry name" value="ABC_ATPase"/>
    <property type="match status" value="2"/>
</dbReference>
<reference evidence="2 3" key="1">
    <citation type="submission" date="2014-02" db="EMBL/GenBank/DDBJ databases">
        <title>The small core and large imbalanced accessory genome model reveals a collaborative survival strategy of Sorangium cellulosum strains in nature.</title>
        <authorList>
            <person name="Han K."/>
            <person name="Peng R."/>
            <person name="Blom J."/>
            <person name="Li Y.-Z."/>
        </authorList>
    </citation>
    <scope>NUCLEOTIDE SEQUENCE [LARGE SCALE GENOMIC DNA]</scope>
    <source>
        <strain evidence="2 3">So0007-03</strain>
    </source>
</reference>
<organism evidence="2 3">
    <name type="scientific">Sorangium cellulosum</name>
    <name type="common">Polyangium cellulosum</name>
    <dbReference type="NCBI Taxonomy" id="56"/>
    <lineage>
        <taxon>Bacteria</taxon>
        <taxon>Pseudomonadati</taxon>
        <taxon>Myxococcota</taxon>
        <taxon>Polyangia</taxon>
        <taxon>Polyangiales</taxon>
        <taxon>Polyangiaceae</taxon>
        <taxon>Sorangium</taxon>
    </lineage>
</organism>
<name>A0A150TWL2_SORCE</name>
<dbReference type="Pfam" id="PF13304">
    <property type="entry name" value="AAA_21"/>
    <property type="match status" value="1"/>
</dbReference>
<dbReference type="SUPFAM" id="SSF52540">
    <property type="entry name" value="P-loop containing nucleoside triphosphate hydrolases"/>
    <property type="match status" value="1"/>
</dbReference>
<dbReference type="SMART" id="SM00382">
    <property type="entry name" value="AAA"/>
    <property type="match status" value="1"/>
</dbReference>
<gene>
    <name evidence="2" type="ORF">BE21_19825</name>
</gene>
<evidence type="ECO:0000259" key="1">
    <source>
        <dbReference type="SMART" id="SM00382"/>
    </source>
</evidence>
<dbReference type="EMBL" id="JEME01000783">
    <property type="protein sequence ID" value="KYG09044.1"/>
    <property type="molecule type" value="Genomic_DNA"/>
</dbReference>
<sequence length="399" mass="44974">MIKKLSIDSFKAFSEDPKRSTRGIPLQPFTVLVGPNGSGKSTILQAIDILGWLSNGTINQMLSKQGWEYGDLPHLRSDRQKVSIGMDVSLPDVGARVSWSIVLGTRRYPGIARESIEKKDDGQWREIVWRDGRSVERYSERTGQREVTRLTLPASWLSTIDPRDDALEYPTLVALARMASRIRAYYFLDPVALRAPSRGSNEKPDELGFHGENLASFLARIKTRPKDFARLVDRVRAHYPRLVDIHVRRKSYGWTHIEIAEKWNGEQATFNARQVSDGLLRLIAVAAMHEMRDPPSVLLLDEIENGLHPRLLGSFVAMLEELAKDGRTQVIVATHSPITLNYVSLPESVLLVTRGKGGGVQVMPMSEVRGIENLREQFALGELWYNAGEERLVTKGRTR</sequence>
<dbReference type="Gene3D" id="3.40.50.300">
    <property type="entry name" value="P-loop containing nucleotide triphosphate hydrolases"/>
    <property type="match status" value="2"/>
</dbReference>
<dbReference type="Proteomes" id="UP000075502">
    <property type="component" value="Unassembled WGS sequence"/>
</dbReference>
<dbReference type="PANTHER" id="PTHR40396:SF1">
    <property type="entry name" value="ATPASE AAA-TYPE CORE DOMAIN-CONTAINING PROTEIN"/>
    <property type="match status" value="1"/>
</dbReference>
<evidence type="ECO:0000313" key="2">
    <source>
        <dbReference type="EMBL" id="KYG09044.1"/>
    </source>
</evidence>
<dbReference type="PIRSF" id="PIRSF029347">
    <property type="entry name" value="RecF"/>
    <property type="match status" value="1"/>
</dbReference>
<feature type="domain" description="AAA+ ATPase" evidence="1">
    <location>
        <begin position="26"/>
        <end position="356"/>
    </location>
</feature>
<evidence type="ECO:0000313" key="3">
    <source>
        <dbReference type="Proteomes" id="UP000075502"/>
    </source>
</evidence>
<dbReference type="InterPro" id="IPR003959">
    <property type="entry name" value="ATPase_AAA_core"/>
</dbReference>
<protein>
    <recommendedName>
        <fullName evidence="1">AAA+ ATPase domain-containing protein</fullName>
    </recommendedName>
</protein>
<comment type="caution">
    <text evidence="2">The sequence shown here is derived from an EMBL/GenBank/DDBJ whole genome shotgun (WGS) entry which is preliminary data.</text>
</comment>
<dbReference type="PANTHER" id="PTHR40396">
    <property type="entry name" value="ATPASE-LIKE PROTEIN"/>
    <property type="match status" value="1"/>
</dbReference>
<dbReference type="AlphaFoldDB" id="A0A150TWL2"/>
<dbReference type="InterPro" id="IPR014555">
    <property type="entry name" value="RecF-like"/>
</dbReference>
<proteinExistence type="predicted"/>